<gene>
    <name evidence="3" type="ORF">JF922_15580</name>
</gene>
<evidence type="ECO:0000259" key="2">
    <source>
        <dbReference type="Pfam" id="PF04909"/>
    </source>
</evidence>
<dbReference type="EMBL" id="JAEKNR010000155">
    <property type="protein sequence ID" value="MBJ7599485.1"/>
    <property type="molecule type" value="Genomic_DNA"/>
</dbReference>
<dbReference type="GO" id="GO:0016787">
    <property type="term" value="F:hydrolase activity"/>
    <property type="evidence" value="ECO:0007669"/>
    <property type="project" value="InterPro"/>
</dbReference>
<dbReference type="InterPro" id="IPR006680">
    <property type="entry name" value="Amidohydro-rel"/>
</dbReference>
<sequence length="382" mass="43266">MLPVIDCDVHHTWNSEDEVIQYLPSRWKEFAGGQIGILHYSGSRLLNGGGFLAYPNNGGPLRRPDFIPTDGTKPGSSYQRMREQLLDPLNVQRAVLSFDIGLQTGLHNPWLALDAVRAVNDWNRERWLSIPDDRIRSAVLVPTHLPEEGAKEIRRMAKHPKVAEALLVTSALGKAFGDPIYEPIHRAAAECGLPIAIHLGGEHVGDVGHVSAGGVPGTRIEEEFTNHEPAQRHVVSFIANGVFERYPDLKVIMVEFSVAWMPALIRRLDANAKLLREESPWVKKAPREYVHRHIRVSTQPLETLSSKQFRKLMEVYPFLEDVLLFATDYPHFDADDPFYITKRLPKEWMPKLLYKNSCETYGWDEAEMLARSSVPQPVGSFR</sequence>
<accession>A0A934K6W6</accession>
<dbReference type="Pfam" id="PF04909">
    <property type="entry name" value="Amidohydro_2"/>
    <property type="match status" value="1"/>
</dbReference>
<dbReference type="GO" id="GO:0019748">
    <property type="term" value="P:secondary metabolic process"/>
    <property type="evidence" value="ECO:0007669"/>
    <property type="project" value="TreeGrafter"/>
</dbReference>
<dbReference type="InterPro" id="IPR032466">
    <property type="entry name" value="Metal_Hydrolase"/>
</dbReference>
<proteinExistence type="predicted"/>
<dbReference type="GO" id="GO:0016831">
    <property type="term" value="F:carboxy-lyase activity"/>
    <property type="evidence" value="ECO:0007669"/>
    <property type="project" value="InterPro"/>
</dbReference>
<dbReference type="RefSeq" id="WP_338202994.1">
    <property type="nucleotide sequence ID" value="NZ_JAEKNR010000155.1"/>
</dbReference>
<dbReference type="PANTHER" id="PTHR21240:SF28">
    <property type="entry name" value="ISO-OROTATE DECARBOXYLASE (EUROFUNG)"/>
    <property type="match status" value="1"/>
</dbReference>
<dbReference type="Proteomes" id="UP000612893">
    <property type="component" value="Unassembled WGS sequence"/>
</dbReference>
<organism evidence="3 4">
    <name type="scientific">Candidatus Nephthysia bennettiae</name>
    <dbReference type="NCBI Taxonomy" id="3127016"/>
    <lineage>
        <taxon>Bacteria</taxon>
        <taxon>Bacillati</taxon>
        <taxon>Candidatus Dormiibacterota</taxon>
        <taxon>Candidatus Dormibacteria</taxon>
        <taxon>Candidatus Dormibacterales</taxon>
        <taxon>Candidatus Dormibacteraceae</taxon>
        <taxon>Candidatus Nephthysia</taxon>
    </lineage>
</organism>
<keyword evidence="4" id="KW-1185">Reference proteome</keyword>
<evidence type="ECO:0000313" key="4">
    <source>
        <dbReference type="Proteomes" id="UP000612893"/>
    </source>
</evidence>
<keyword evidence="1" id="KW-0456">Lyase</keyword>
<comment type="caution">
    <text evidence="3">The sequence shown here is derived from an EMBL/GenBank/DDBJ whole genome shotgun (WGS) entry which is preliminary data.</text>
</comment>
<evidence type="ECO:0000256" key="1">
    <source>
        <dbReference type="ARBA" id="ARBA00023239"/>
    </source>
</evidence>
<name>A0A934K6W6_9BACT</name>
<dbReference type="GO" id="GO:0005737">
    <property type="term" value="C:cytoplasm"/>
    <property type="evidence" value="ECO:0007669"/>
    <property type="project" value="TreeGrafter"/>
</dbReference>
<dbReference type="SUPFAM" id="SSF51556">
    <property type="entry name" value="Metallo-dependent hydrolases"/>
    <property type="match status" value="1"/>
</dbReference>
<evidence type="ECO:0000313" key="3">
    <source>
        <dbReference type="EMBL" id="MBJ7599485.1"/>
    </source>
</evidence>
<feature type="domain" description="Amidohydrolase-related" evidence="2">
    <location>
        <begin position="7"/>
        <end position="362"/>
    </location>
</feature>
<dbReference type="InterPro" id="IPR032465">
    <property type="entry name" value="ACMSD"/>
</dbReference>
<protein>
    <submittedName>
        <fullName evidence="3">Amidohydrolase</fullName>
    </submittedName>
</protein>
<reference evidence="3" key="1">
    <citation type="submission" date="2020-10" db="EMBL/GenBank/DDBJ databases">
        <title>Ca. Dormibacterota MAGs.</title>
        <authorList>
            <person name="Montgomery K."/>
        </authorList>
    </citation>
    <scope>NUCLEOTIDE SEQUENCE [LARGE SCALE GENOMIC DNA]</scope>
    <source>
        <strain evidence="3">SC8812_S17_10</strain>
    </source>
</reference>
<dbReference type="AlphaFoldDB" id="A0A934K6W6"/>
<dbReference type="Gene3D" id="3.20.20.140">
    <property type="entry name" value="Metal-dependent hydrolases"/>
    <property type="match status" value="1"/>
</dbReference>
<dbReference type="PANTHER" id="PTHR21240">
    <property type="entry name" value="2-AMINO-3-CARBOXYLMUCONATE-6-SEMIALDEHYDE DECARBOXYLASE"/>
    <property type="match status" value="1"/>
</dbReference>